<keyword evidence="2" id="KW-0285">Flavoprotein</keyword>
<dbReference type="PANTHER" id="PTHR11082">
    <property type="entry name" value="TRNA-DIHYDROURIDINE SYNTHASE"/>
    <property type="match status" value="1"/>
</dbReference>
<dbReference type="GO" id="GO:0017150">
    <property type="term" value="F:tRNA dihydrouridine synthase activity"/>
    <property type="evidence" value="ECO:0007669"/>
    <property type="project" value="InterPro"/>
</dbReference>
<gene>
    <name evidence="20" type="ORF">B0T18DRAFT_357735</name>
</gene>
<dbReference type="GO" id="GO:0050660">
    <property type="term" value="F:flavin adenine dinucleotide binding"/>
    <property type="evidence" value="ECO:0007669"/>
    <property type="project" value="InterPro"/>
</dbReference>
<evidence type="ECO:0000256" key="14">
    <source>
        <dbReference type="ARBA" id="ARBA00048342"/>
    </source>
</evidence>
<keyword evidence="7" id="KW-0560">Oxidoreductase</keyword>
<dbReference type="SUPFAM" id="SSF51395">
    <property type="entry name" value="FMN-linked oxidoreductases"/>
    <property type="match status" value="1"/>
</dbReference>
<comment type="caution">
    <text evidence="20">The sequence shown here is derived from an EMBL/GenBank/DDBJ whole genome shotgun (WGS) entry which is preliminary data.</text>
</comment>
<evidence type="ECO:0000256" key="13">
    <source>
        <dbReference type="ARBA" id="ARBA00047652"/>
    </source>
</evidence>
<comment type="catalytic activity">
    <reaction evidence="13">
        <text>5,6-dihydrouridine(16) in tRNA + NADP(+) = uridine(16) in tRNA + NADPH + H(+)</text>
        <dbReference type="Rhea" id="RHEA:53376"/>
        <dbReference type="Rhea" id="RHEA-COMP:13543"/>
        <dbReference type="Rhea" id="RHEA-COMP:13544"/>
        <dbReference type="ChEBI" id="CHEBI:15378"/>
        <dbReference type="ChEBI" id="CHEBI:57783"/>
        <dbReference type="ChEBI" id="CHEBI:58349"/>
        <dbReference type="ChEBI" id="CHEBI:65315"/>
        <dbReference type="ChEBI" id="CHEBI:74443"/>
        <dbReference type="EC" id="1.3.1.88"/>
    </reaction>
    <physiologicalReaction direction="right-to-left" evidence="13">
        <dbReference type="Rhea" id="RHEA:53378"/>
    </physiologicalReaction>
</comment>
<evidence type="ECO:0000256" key="5">
    <source>
        <dbReference type="ARBA" id="ARBA00022694"/>
    </source>
</evidence>
<evidence type="ECO:0000256" key="15">
    <source>
        <dbReference type="ARBA" id="ARBA00048934"/>
    </source>
</evidence>
<keyword evidence="21" id="KW-1185">Reference proteome</keyword>
<evidence type="ECO:0000256" key="12">
    <source>
        <dbReference type="ARBA" id="ARBA00047287"/>
    </source>
</evidence>
<evidence type="ECO:0000256" key="4">
    <source>
        <dbReference type="ARBA" id="ARBA00022664"/>
    </source>
</evidence>
<feature type="region of interest" description="Disordered" evidence="18">
    <location>
        <begin position="346"/>
        <end position="387"/>
    </location>
</feature>
<keyword evidence="6" id="KW-0521">NADP</keyword>
<evidence type="ECO:0000259" key="19">
    <source>
        <dbReference type="Pfam" id="PF01207"/>
    </source>
</evidence>
<evidence type="ECO:0000313" key="21">
    <source>
        <dbReference type="Proteomes" id="UP001172155"/>
    </source>
</evidence>
<comment type="catalytic activity">
    <reaction evidence="17">
        <text>5,6-dihydrouridine(17) in tRNA + NADP(+) = uridine(17) in tRNA + NADPH + H(+)</text>
        <dbReference type="Rhea" id="RHEA:53368"/>
        <dbReference type="Rhea" id="RHEA-COMP:13541"/>
        <dbReference type="Rhea" id="RHEA-COMP:13542"/>
        <dbReference type="ChEBI" id="CHEBI:15378"/>
        <dbReference type="ChEBI" id="CHEBI:57783"/>
        <dbReference type="ChEBI" id="CHEBI:58349"/>
        <dbReference type="ChEBI" id="CHEBI:65315"/>
        <dbReference type="ChEBI" id="CHEBI:74443"/>
        <dbReference type="EC" id="1.3.1.88"/>
    </reaction>
    <physiologicalReaction direction="right-to-left" evidence="17">
        <dbReference type="Rhea" id="RHEA:53370"/>
    </physiologicalReaction>
</comment>
<dbReference type="Gene3D" id="3.20.20.70">
    <property type="entry name" value="Aldolase class I"/>
    <property type="match status" value="1"/>
</dbReference>
<evidence type="ECO:0000256" key="9">
    <source>
        <dbReference type="ARBA" id="ARBA00038313"/>
    </source>
</evidence>
<dbReference type="InterPro" id="IPR013785">
    <property type="entry name" value="Aldolase_TIM"/>
</dbReference>
<evidence type="ECO:0000256" key="11">
    <source>
        <dbReference type="ARBA" id="ARBA00045934"/>
    </source>
</evidence>
<evidence type="ECO:0000256" key="1">
    <source>
        <dbReference type="ARBA" id="ARBA00001917"/>
    </source>
</evidence>
<accession>A0AA40KBY5</accession>
<dbReference type="EC" id="1.3.1.88" evidence="10"/>
<dbReference type="CDD" id="cd02801">
    <property type="entry name" value="DUS_like_FMN"/>
    <property type="match status" value="1"/>
</dbReference>
<dbReference type="Proteomes" id="UP001172155">
    <property type="component" value="Unassembled WGS sequence"/>
</dbReference>
<dbReference type="InterPro" id="IPR018517">
    <property type="entry name" value="tRNA_hU_synthase_CS"/>
</dbReference>
<evidence type="ECO:0000256" key="8">
    <source>
        <dbReference type="ARBA" id="ARBA00023027"/>
    </source>
</evidence>
<dbReference type="PROSITE" id="PS01136">
    <property type="entry name" value="UPF0034"/>
    <property type="match status" value="1"/>
</dbReference>
<evidence type="ECO:0000256" key="16">
    <source>
        <dbReference type="ARBA" id="ARBA00049447"/>
    </source>
</evidence>
<evidence type="ECO:0000256" key="10">
    <source>
        <dbReference type="ARBA" id="ARBA00038890"/>
    </source>
</evidence>
<dbReference type="GO" id="GO:0006397">
    <property type="term" value="P:mRNA processing"/>
    <property type="evidence" value="ECO:0007669"/>
    <property type="project" value="UniProtKB-KW"/>
</dbReference>
<keyword evidence="3" id="KW-0288">FMN</keyword>
<dbReference type="Pfam" id="PF01207">
    <property type="entry name" value="Dus"/>
    <property type="match status" value="1"/>
</dbReference>
<comment type="cofactor">
    <cofactor evidence="1">
        <name>FMN</name>
        <dbReference type="ChEBI" id="CHEBI:58210"/>
    </cofactor>
</comment>
<keyword evidence="8" id="KW-0520">NAD</keyword>
<comment type="catalytic activity">
    <reaction evidence="15">
        <text>5,6-dihydrouridine(16) in tRNA + NAD(+) = uridine(16) in tRNA + NADH + H(+)</text>
        <dbReference type="Rhea" id="RHEA:53380"/>
        <dbReference type="Rhea" id="RHEA-COMP:13543"/>
        <dbReference type="Rhea" id="RHEA-COMP:13544"/>
        <dbReference type="ChEBI" id="CHEBI:15378"/>
        <dbReference type="ChEBI" id="CHEBI:57540"/>
        <dbReference type="ChEBI" id="CHEBI:57945"/>
        <dbReference type="ChEBI" id="CHEBI:65315"/>
        <dbReference type="ChEBI" id="CHEBI:74443"/>
        <dbReference type="EC" id="1.3.1.88"/>
    </reaction>
    <physiologicalReaction direction="right-to-left" evidence="15">
        <dbReference type="Rhea" id="RHEA:53382"/>
    </physiologicalReaction>
</comment>
<evidence type="ECO:0000256" key="6">
    <source>
        <dbReference type="ARBA" id="ARBA00022857"/>
    </source>
</evidence>
<feature type="domain" description="DUS-like FMN-binding" evidence="19">
    <location>
        <begin position="37"/>
        <end position="283"/>
    </location>
</feature>
<keyword evidence="4" id="KW-0507">mRNA processing</keyword>
<evidence type="ECO:0000313" key="20">
    <source>
        <dbReference type="EMBL" id="KAK0753345.1"/>
    </source>
</evidence>
<comment type="catalytic activity">
    <reaction evidence="14">
        <text>a 5,6-dihydrouridine in mRNA + NAD(+) = a uridine in mRNA + NADH + H(+)</text>
        <dbReference type="Rhea" id="RHEA:69851"/>
        <dbReference type="Rhea" id="RHEA-COMP:14658"/>
        <dbReference type="Rhea" id="RHEA-COMP:17789"/>
        <dbReference type="ChEBI" id="CHEBI:15378"/>
        <dbReference type="ChEBI" id="CHEBI:57540"/>
        <dbReference type="ChEBI" id="CHEBI:57945"/>
        <dbReference type="ChEBI" id="CHEBI:65315"/>
        <dbReference type="ChEBI" id="CHEBI:74443"/>
    </reaction>
    <physiologicalReaction direction="right-to-left" evidence="14">
        <dbReference type="Rhea" id="RHEA:69853"/>
    </physiologicalReaction>
</comment>
<protein>
    <recommendedName>
        <fullName evidence="10">tRNA-dihydrouridine(16/17) synthase [NAD(P)(+)]</fullName>
        <ecNumber evidence="10">1.3.1.88</ecNumber>
    </recommendedName>
</protein>
<dbReference type="PANTHER" id="PTHR11082:SF5">
    <property type="entry name" value="TRNA-DIHYDROURIDINE(16_17) SYNTHASE [NAD(P)(+)]-LIKE"/>
    <property type="match status" value="1"/>
</dbReference>
<evidence type="ECO:0000256" key="2">
    <source>
        <dbReference type="ARBA" id="ARBA00022630"/>
    </source>
</evidence>
<comment type="catalytic activity">
    <reaction evidence="16">
        <text>a 5,6-dihydrouridine in mRNA + NADP(+) = a uridine in mRNA + NADPH + H(+)</text>
        <dbReference type="Rhea" id="RHEA:69855"/>
        <dbReference type="Rhea" id="RHEA-COMP:14658"/>
        <dbReference type="Rhea" id="RHEA-COMP:17789"/>
        <dbReference type="ChEBI" id="CHEBI:15378"/>
        <dbReference type="ChEBI" id="CHEBI:57783"/>
        <dbReference type="ChEBI" id="CHEBI:58349"/>
        <dbReference type="ChEBI" id="CHEBI:65315"/>
        <dbReference type="ChEBI" id="CHEBI:74443"/>
    </reaction>
    <physiologicalReaction direction="right-to-left" evidence="16">
        <dbReference type="Rhea" id="RHEA:69857"/>
    </physiologicalReaction>
</comment>
<sequence>MASAAASPTPIAAPTTKPKKLHGRAFYESIGSPKHIVAPMVDQSEYAWRMLSRSFLPESQRRTILAYTPMFHARLFSDSEKYRDSHFQPLTTPSDPAETPRPWLDGNPATDRPLFVQFCANDPDALLAAARQVAPYCDAVDLNLGCPQGIARKGHYGAFLQEDQDLIFRLINTLHLHLDIPVTAKIRILDTRQATLAYAQNVLRAGASILTVHGRRREQKGHLTGLADWDTLRWLRTQLPPDTVMFANGNILEHADVARCLTATGVDGIMSAEGNLSNPGIFAAPPPLDANDPAYWRSPSGPHLGGWRLDEAYRRYLDIIYTALGQPPPPRRKLFVPGDDESFLAIDAPLPGRPSTATGGREPPRKKRREALATTGPAIPDSTKRSPNVVGMQGHLFHLLRHLVALHTDVRDALARQRLGDLAAHEALLAAVEQRVARGMLEYERTGGASLDDYLKVEGPDGEDAMDDTETSARTARRVRRPWWVAQPIVRPLPREAMAKGALKEKKKKGPAIGGGADGVAVVSGEDKDGVAVEGGQEDAATVAARAELKRKTSFHESELVSG</sequence>
<dbReference type="EMBL" id="JAUKUD010000001">
    <property type="protein sequence ID" value="KAK0753345.1"/>
    <property type="molecule type" value="Genomic_DNA"/>
</dbReference>
<proteinExistence type="inferred from homology"/>
<evidence type="ECO:0000256" key="17">
    <source>
        <dbReference type="ARBA" id="ARBA00049467"/>
    </source>
</evidence>
<comment type="catalytic activity">
    <reaction evidence="12">
        <text>5,6-dihydrouridine(17) in tRNA + NAD(+) = uridine(17) in tRNA + NADH + H(+)</text>
        <dbReference type="Rhea" id="RHEA:53372"/>
        <dbReference type="Rhea" id="RHEA-COMP:13541"/>
        <dbReference type="Rhea" id="RHEA-COMP:13542"/>
        <dbReference type="ChEBI" id="CHEBI:15378"/>
        <dbReference type="ChEBI" id="CHEBI:57540"/>
        <dbReference type="ChEBI" id="CHEBI:57945"/>
        <dbReference type="ChEBI" id="CHEBI:65315"/>
        <dbReference type="ChEBI" id="CHEBI:74443"/>
        <dbReference type="EC" id="1.3.1.88"/>
    </reaction>
    <physiologicalReaction direction="right-to-left" evidence="12">
        <dbReference type="Rhea" id="RHEA:53374"/>
    </physiologicalReaction>
</comment>
<reference evidence="20" key="1">
    <citation type="submission" date="2023-06" db="EMBL/GenBank/DDBJ databases">
        <title>Genome-scale phylogeny and comparative genomics of the fungal order Sordariales.</title>
        <authorList>
            <consortium name="Lawrence Berkeley National Laboratory"/>
            <person name="Hensen N."/>
            <person name="Bonometti L."/>
            <person name="Westerberg I."/>
            <person name="Brannstrom I.O."/>
            <person name="Guillou S."/>
            <person name="Cros-Aarteil S."/>
            <person name="Calhoun S."/>
            <person name="Haridas S."/>
            <person name="Kuo A."/>
            <person name="Mondo S."/>
            <person name="Pangilinan J."/>
            <person name="Riley R."/>
            <person name="LaButti K."/>
            <person name="Andreopoulos B."/>
            <person name="Lipzen A."/>
            <person name="Chen C."/>
            <person name="Yanf M."/>
            <person name="Daum C."/>
            <person name="Ng V."/>
            <person name="Clum A."/>
            <person name="Steindorff A."/>
            <person name="Ohm R."/>
            <person name="Martin F."/>
            <person name="Silar P."/>
            <person name="Natvig D."/>
            <person name="Lalanne C."/>
            <person name="Gautier V."/>
            <person name="Ament-velasquez S.L."/>
            <person name="Kruys A."/>
            <person name="Hutchinson M.I."/>
            <person name="Powell A.J."/>
            <person name="Barry K."/>
            <person name="Miller A.N."/>
            <person name="Grigoriev I.V."/>
            <person name="Debuchy R."/>
            <person name="Gladieux P."/>
            <person name="Thoren M.H."/>
            <person name="Johannesson H."/>
        </authorList>
    </citation>
    <scope>NUCLEOTIDE SEQUENCE</scope>
    <source>
        <strain evidence="20">SMH3187-1</strain>
    </source>
</reference>
<evidence type="ECO:0000256" key="3">
    <source>
        <dbReference type="ARBA" id="ARBA00022643"/>
    </source>
</evidence>
<evidence type="ECO:0000256" key="7">
    <source>
        <dbReference type="ARBA" id="ARBA00023002"/>
    </source>
</evidence>
<dbReference type="InterPro" id="IPR035587">
    <property type="entry name" value="DUS-like_FMN-bd"/>
</dbReference>
<name>A0AA40KBY5_9PEZI</name>
<evidence type="ECO:0000256" key="18">
    <source>
        <dbReference type="SAM" id="MobiDB-lite"/>
    </source>
</evidence>
<comment type="function">
    <text evidence="11">Catalyzes the synthesis of dihydrouridine, a modified base found in the D-loop of most tRNAs. Specifically modifies U47 in cytoplasmic tRNAs. Catalyzes the synthesis of dihydrouridine in some mRNAs, thereby affecting their translation.</text>
</comment>
<comment type="similarity">
    <text evidence="9">Belongs to the Dus family. Dus1 subfamily.</text>
</comment>
<organism evidence="20 21">
    <name type="scientific">Schizothecium vesticola</name>
    <dbReference type="NCBI Taxonomy" id="314040"/>
    <lineage>
        <taxon>Eukaryota</taxon>
        <taxon>Fungi</taxon>
        <taxon>Dikarya</taxon>
        <taxon>Ascomycota</taxon>
        <taxon>Pezizomycotina</taxon>
        <taxon>Sordariomycetes</taxon>
        <taxon>Sordariomycetidae</taxon>
        <taxon>Sordariales</taxon>
        <taxon>Schizotheciaceae</taxon>
        <taxon>Schizothecium</taxon>
    </lineage>
</organism>
<keyword evidence="5" id="KW-0819">tRNA processing</keyword>
<dbReference type="AlphaFoldDB" id="A0AA40KBY5"/>